<dbReference type="AlphaFoldDB" id="A0A942TFB1"/>
<accession>A0A942TFB1</accession>
<evidence type="ECO:0000313" key="2">
    <source>
        <dbReference type="Proteomes" id="UP000681414"/>
    </source>
</evidence>
<dbReference type="InterPro" id="IPR036286">
    <property type="entry name" value="LexA/Signal_pep-like_sf"/>
</dbReference>
<protein>
    <submittedName>
        <fullName evidence="1">Uncharacterized protein</fullName>
    </submittedName>
</protein>
<gene>
    <name evidence="1" type="ORF">KHA97_12060</name>
</gene>
<dbReference type="Proteomes" id="UP000681414">
    <property type="component" value="Unassembled WGS sequence"/>
</dbReference>
<keyword evidence="2" id="KW-1185">Reference proteome</keyword>
<sequence>MYKGDWDEDFDGMTRVIALEGEKVKISTAQFYIDGKKLDTFYGRAHDLGMDFKGFANVVEGEYKQDLADKNEDK</sequence>
<dbReference type="EMBL" id="JAGYPG010000002">
    <property type="protein sequence ID" value="MBS4195793.1"/>
    <property type="molecule type" value="Genomic_DNA"/>
</dbReference>
<evidence type="ECO:0000313" key="1">
    <source>
        <dbReference type="EMBL" id="MBS4195793.1"/>
    </source>
</evidence>
<dbReference type="SUPFAM" id="SSF51306">
    <property type="entry name" value="LexA/Signal peptidase"/>
    <property type="match status" value="1"/>
</dbReference>
<organism evidence="1 2">
    <name type="scientific">Lederbergia citri</name>
    <dbReference type="NCBI Taxonomy" id="2833580"/>
    <lineage>
        <taxon>Bacteria</taxon>
        <taxon>Bacillati</taxon>
        <taxon>Bacillota</taxon>
        <taxon>Bacilli</taxon>
        <taxon>Bacillales</taxon>
        <taxon>Bacillaceae</taxon>
        <taxon>Lederbergia</taxon>
    </lineage>
</organism>
<comment type="caution">
    <text evidence="1">The sequence shown here is derived from an EMBL/GenBank/DDBJ whole genome shotgun (WGS) entry which is preliminary data.</text>
</comment>
<reference evidence="1 2" key="1">
    <citation type="submission" date="2021-05" db="EMBL/GenBank/DDBJ databases">
        <title>Novel Bacillus species.</title>
        <authorList>
            <person name="Liu G."/>
        </authorList>
    </citation>
    <scope>NUCLEOTIDE SEQUENCE [LARGE SCALE GENOMIC DNA]</scope>
    <source>
        <strain evidence="2">FJAT-49780</strain>
    </source>
</reference>
<proteinExistence type="predicted"/>
<dbReference type="Gene3D" id="2.10.109.10">
    <property type="entry name" value="Umud Fragment, subunit A"/>
    <property type="match status" value="1"/>
</dbReference>
<name>A0A942TFB1_9BACI</name>